<dbReference type="Proteomes" id="UP000234512">
    <property type="component" value="Unassembled WGS sequence"/>
</dbReference>
<dbReference type="EMBL" id="PKQJ01000011">
    <property type="protein sequence ID" value="PLC45924.1"/>
    <property type="molecule type" value="Genomic_DNA"/>
</dbReference>
<evidence type="ECO:0000313" key="3">
    <source>
        <dbReference type="Proteomes" id="UP000234512"/>
    </source>
</evidence>
<evidence type="ECO:0008006" key="4">
    <source>
        <dbReference type="Google" id="ProtNLM"/>
    </source>
</evidence>
<evidence type="ECO:0000313" key="2">
    <source>
        <dbReference type="EMBL" id="PLC45924.1"/>
    </source>
</evidence>
<sequence>MRIFETLVPRRSNRRPDGDQQYKKHGGRALSLMLLGDFETASFAGLERCLRSSNASPAQKPTCFTL</sequence>
<proteinExistence type="predicted"/>
<feature type="region of interest" description="Disordered" evidence="1">
    <location>
        <begin position="1"/>
        <end position="23"/>
    </location>
</feature>
<dbReference type="AlphaFoldDB" id="A0AB38Q894"/>
<accession>A0AB38Q894</accession>
<evidence type="ECO:0000256" key="1">
    <source>
        <dbReference type="SAM" id="MobiDB-lite"/>
    </source>
</evidence>
<protein>
    <recommendedName>
        <fullName evidence="4">Transposase</fullName>
    </recommendedName>
</protein>
<comment type="caution">
    <text evidence="2">The sequence shown here is derived from an EMBL/GenBank/DDBJ whole genome shotgun (WGS) entry which is preliminary data.</text>
</comment>
<name>A0AB38Q894_LACPA</name>
<gene>
    <name evidence="2" type="ORF">C0Q90_10045</name>
</gene>
<reference evidence="2 3" key="1">
    <citation type="journal article" date="2018" name="Genome Announc.">
        <title>Draft Genome Sequence of Lactobacillus paracasei DUP 13076, Which Exhibits Potent Antipathogenic Effects against Salmonella enterica Serovars Enteritidis, Typhimurium, and Heidelberg.</title>
        <authorList>
            <person name="Muyyarikkandy M.S."/>
            <person name="Alqahtani F.H."/>
            <person name="Mandoiu I."/>
            <person name="Amalaradjou M.A."/>
        </authorList>
    </citation>
    <scope>NUCLEOTIDE SEQUENCE [LARGE SCALE GENOMIC DNA]</scope>
    <source>
        <strain evidence="2 3">DUP 13076</strain>
    </source>
</reference>
<organism evidence="2 3">
    <name type="scientific">Lacticaseibacillus paracasei</name>
    <name type="common">Lactobacillus paracasei</name>
    <dbReference type="NCBI Taxonomy" id="1597"/>
    <lineage>
        <taxon>Bacteria</taxon>
        <taxon>Bacillati</taxon>
        <taxon>Bacillota</taxon>
        <taxon>Bacilli</taxon>
        <taxon>Lactobacillales</taxon>
        <taxon>Lactobacillaceae</taxon>
        <taxon>Lacticaseibacillus</taxon>
    </lineage>
</organism>